<dbReference type="Pfam" id="PF12333">
    <property type="entry name" value="Ipi1_N"/>
    <property type="match status" value="1"/>
</dbReference>
<evidence type="ECO:0008006" key="9">
    <source>
        <dbReference type="Google" id="ProtNLM"/>
    </source>
</evidence>
<evidence type="ECO:0000259" key="5">
    <source>
        <dbReference type="Pfam" id="PF12333"/>
    </source>
</evidence>
<dbReference type="PANTHER" id="PTHR16056:SF2">
    <property type="entry name" value="TESTIS-EXPRESSED PROTEIN 10"/>
    <property type="match status" value="1"/>
</dbReference>
<comment type="caution">
    <text evidence="7">The sequence shown here is derived from an EMBL/GenBank/DDBJ whole genome shotgun (WGS) entry which is preliminary data.</text>
</comment>
<organism evidence="7 8">
    <name type="scientific">Lymnaea stagnalis</name>
    <name type="common">Great pond snail</name>
    <name type="synonym">Helix stagnalis</name>
    <dbReference type="NCBI Taxonomy" id="6523"/>
    <lineage>
        <taxon>Eukaryota</taxon>
        <taxon>Metazoa</taxon>
        <taxon>Spiralia</taxon>
        <taxon>Lophotrochozoa</taxon>
        <taxon>Mollusca</taxon>
        <taxon>Gastropoda</taxon>
        <taxon>Heterobranchia</taxon>
        <taxon>Euthyneura</taxon>
        <taxon>Panpulmonata</taxon>
        <taxon>Hygrophila</taxon>
        <taxon>Lymnaeoidea</taxon>
        <taxon>Lymnaeidae</taxon>
        <taxon>Lymnaea</taxon>
    </lineage>
</organism>
<dbReference type="Proteomes" id="UP001497497">
    <property type="component" value="Unassembled WGS sequence"/>
</dbReference>
<evidence type="ECO:0000256" key="4">
    <source>
        <dbReference type="ARBA" id="ARBA00023242"/>
    </source>
</evidence>
<evidence type="ECO:0000256" key="2">
    <source>
        <dbReference type="ARBA" id="ARBA00004642"/>
    </source>
</evidence>
<keyword evidence="4" id="KW-0539">Nucleus</keyword>
<proteinExistence type="inferred from homology"/>
<evidence type="ECO:0000256" key="1">
    <source>
        <dbReference type="ARBA" id="ARBA00004604"/>
    </source>
</evidence>
<dbReference type="InterPro" id="IPR016024">
    <property type="entry name" value="ARM-type_fold"/>
</dbReference>
<dbReference type="InterPro" id="IPR024679">
    <property type="entry name" value="Ipi1_N"/>
</dbReference>
<evidence type="ECO:0000313" key="8">
    <source>
        <dbReference type="Proteomes" id="UP001497497"/>
    </source>
</evidence>
<comment type="similarity">
    <text evidence="3">Belongs to the IPI1/TEX10 family.</text>
</comment>
<comment type="subcellular location">
    <subcellularLocation>
        <location evidence="1">Nucleus</location>
        <location evidence="1">Nucleolus</location>
    </subcellularLocation>
    <subcellularLocation>
        <location evidence="2">Nucleus</location>
        <location evidence="2">Nucleoplasm</location>
    </subcellularLocation>
</comment>
<dbReference type="Pfam" id="PF25781">
    <property type="entry name" value="TPR_TEX10"/>
    <property type="match status" value="1"/>
</dbReference>
<dbReference type="GO" id="GO:0071339">
    <property type="term" value="C:MLL1 complex"/>
    <property type="evidence" value="ECO:0007669"/>
    <property type="project" value="TreeGrafter"/>
</dbReference>
<dbReference type="AlphaFoldDB" id="A0AAV2GX33"/>
<reference evidence="7 8" key="1">
    <citation type="submission" date="2024-04" db="EMBL/GenBank/DDBJ databases">
        <authorList>
            <consortium name="Genoscope - CEA"/>
            <person name="William W."/>
        </authorList>
    </citation>
    <scope>NUCLEOTIDE SEQUENCE [LARGE SCALE GENOMIC DNA]</scope>
</reference>
<feature type="domain" description="TEX10-like TPR repeats" evidence="6">
    <location>
        <begin position="568"/>
        <end position="901"/>
    </location>
</feature>
<dbReference type="InterPro" id="IPR057949">
    <property type="entry name" value="TPR_TEX10"/>
</dbReference>
<gene>
    <name evidence="7" type="ORF">GSLYS_00000120001</name>
</gene>
<dbReference type="SUPFAM" id="SSF48371">
    <property type="entry name" value="ARM repeat"/>
    <property type="match status" value="1"/>
</dbReference>
<protein>
    <recommendedName>
        <fullName evidence="9">Pre-rRNA-processing protein Ipi1 N-terminal domain-containing protein</fullName>
    </recommendedName>
</protein>
<evidence type="ECO:0000256" key="3">
    <source>
        <dbReference type="ARBA" id="ARBA00006427"/>
    </source>
</evidence>
<accession>A0AAV2GX33</accession>
<name>A0AAV2GX33_LYMST</name>
<evidence type="ECO:0000259" key="6">
    <source>
        <dbReference type="Pfam" id="PF25781"/>
    </source>
</evidence>
<feature type="domain" description="Pre-rRNA-processing protein Ipi1 N-terminal" evidence="5">
    <location>
        <begin position="153"/>
        <end position="245"/>
    </location>
</feature>
<sequence length="939" mass="107272">MAKSKKNRQKDFQKVKFKVGKKLPKGDNVTNLSFKTRQIKLTQRIKEDDGQKPVTKNKLGIQDLLRQCDHHSSSARVNAVCGLKELWLNNTSDLLIPTNVNGYGVILKKLSTLLIDNEAVVRHTVINLFKLILNRLAVKSTEDNMNRLAGNLFTHIHAFLCCAMNHVHEDIKLDALLLFDTLLDTFPLLMVQQTGDLMKNLIGLISTPVYLGTKGNATTQRLSLNPDSKLPAMKFRARVLQRMKKAFMEALNDDTRKRCFITNNLENSQDTWSSFPVSQARHDTCFASQDTGIKFSVLFSGGCHDLDDYITKPSSLESFIKLSVPVLLQCWKEARASVDEHSSSDNLVPADCLEVMSLVMCIIQLMFVLCSTSQRNNSVLQVADVPIVSPELLVKNYLQDFVKLFMNNFPYSVQVLPQTIKKRKKNKDSQSVDSNINQSTLLALNLAVCDVMSSFCSDLTLKPGQTWIKKLQGYVIQFFQRSPSVEQSKTLIRVMKNIFINPHIYADFTKAYKFTLKHYMTCKKMVQKRMFFNLFAFMGQTWDGWERNDHGPQPHYRYECNGEITAILEEFFQSLPGLLLDVKNSGEDKLWLMEILTLMCCGCTQRSSKTFKAALHSKLTEILDSQTGIFCYEDEQIQQRLCFLLSLGAPLSREQLKQLLHLLRHPRDKPVILRRKSWSIVAHLIHGVISNIKEQVPLNNQVIFNKMSQDQHSQLSDYLRFMFSLQIGMIAEEMDGFTPPESDLSETTRWLSFEFSVQGDQWERHVEIANIVAKELANFHIPASLSNGYHQVFTFTSNMEQLWKSTLANRPHIHILSAYSLIKYLYETSFPHITVKPSTEFYQEGSLVIASVLSSLFCRDVAHKMPSEEMVWLIKADIIECLTMNSSLLELVLKLLTARSLGEYKTSEDEKQASKTAIDFLYSNDSIKSKILDMKNMQA</sequence>
<keyword evidence="8" id="KW-1185">Reference proteome</keyword>
<evidence type="ECO:0000313" key="7">
    <source>
        <dbReference type="EMBL" id="CAL1525943.1"/>
    </source>
</evidence>
<dbReference type="PANTHER" id="PTHR16056">
    <property type="entry name" value="REGULATOR OF MICROTUBULE DYNAMICS PROTEIN"/>
    <property type="match status" value="1"/>
</dbReference>
<dbReference type="EMBL" id="CAXITT010000001">
    <property type="protein sequence ID" value="CAL1525943.1"/>
    <property type="molecule type" value="Genomic_DNA"/>
</dbReference>